<dbReference type="RefSeq" id="WP_317516164.1">
    <property type="nucleotide sequence ID" value="NZ_JAPTHD010000001.1"/>
</dbReference>
<comment type="caution">
    <text evidence="3">The sequence shown here is derived from an EMBL/GenBank/DDBJ whole genome shotgun (WGS) entry which is preliminary data.</text>
</comment>
<accession>A0ABU3ZUI0</accession>
<reference evidence="4" key="1">
    <citation type="journal article" date="2022" name="J Environ Chem Eng">
        <title>Biodegradation of petroleum oil using a constructed nonpathogenic and heavy metal-tolerant bacterial consortium isolated from marine sponges.</title>
        <authorList>
            <person name="Dechsakulwatana C."/>
            <person name="Rungsihiranrut A."/>
            <person name="Muangchinda C."/>
            <person name="Ningthoujam R."/>
            <person name="Klankeo P."/>
            <person name="Pinyakong O."/>
        </authorList>
    </citation>
    <scope>NUCLEOTIDE SEQUENCE [LARGE SCALE GENOMIC DNA]</scope>
    <source>
        <strain evidence="4">MO2-4</strain>
    </source>
</reference>
<evidence type="ECO:0000313" key="3">
    <source>
        <dbReference type="EMBL" id="MDV5823156.1"/>
    </source>
</evidence>
<sequence>MRALLNAILLLSGIVSVAAHARQDAGPTDVGDSIVVEGRKMTPKEVREGATGFVRTLGVVQGDQSVARWQSPICPAVLGVPEDVAQIAESKVRAIIEDVKAPLAKPGCDANLLIAFVEDGRDLMKLVAYRRPKLLYQMQGPDRRNLVDGDAPIRWWHVTGSGTGGGSPSGGAPSPATGGNTEGGGSILPDGVAGSSSYSSSLIRPPVTRSFSVATVIIDVHRAEGITLSEAAAYATFVGLAEVRDSADPPVASILNLFKDGQHPGGLTFWDRQFLTELYELPLNRFGRVQRGHLIKGLVEGGHAPVKEEAP</sequence>
<feature type="region of interest" description="Disordered" evidence="1">
    <location>
        <begin position="157"/>
        <end position="190"/>
    </location>
</feature>
<gene>
    <name evidence="3" type="ORF">O0R41_06030</name>
</gene>
<feature type="signal peptide" evidence="2">
    <location>
        <begin position="1"/>
        <end position="21"/>
    </location>
</feature>
<name>A0ABU3ZUI0_9SPHN</name>
<feature type="chain" id="PRO_5046315311" evidence="2">
    <location>
        <begin position="22"/>
        <end position="311"/>
    </location>
</feature>
<evidence type="ECO:0000313" key="4">
    <source>
        <dbReference type="Proteomes" id="UP001185984"/>
    </source>
</evidence>
<dbReference type="EMBL" id="JAPTHD010000001">
    <property type="protein sequence ID" value="MDV5823156.1"/>
    <property type="molecule type" value="Genomic_DNA"/>
</dbReference>
<dbReference type="Proteomes" id="UP001185984">
    <property type="component" value="Unassembled WGS sequence"/>
</dbReference>
<keyword evidence="4" id="KW-1185">Reference proteome</keyword>
<organism evidence="3 4">
    <name type="scientific">Sphingobium naphthae</name>
    <dbReference type="NCBI Taxonomy" id="1886786"/>
    <lineage>
        <taxon>Bacteria</taxon>
        <taxon>Pseudomonadati</taxon>
        <taxon>Pseudomonadota</taxon>
        <taxon>Alphaproteobacteria</taxon>
        <taxon>Sphingomonadales</taxon>
        <taxon>Sphingomonadaceae</taxon>
        <taxon>Sphingobium</taxon>
    </lineage>
</organism>
<evidence type="ECO:0000256" key="2">
    <source>
        <dbReference type="SAM" id="SignalP"/>
    </source>
</evidence>
<proteinExistence type="predicted"/>
<feature type="compositionally biased region" description="Low complexity" evidence="1">
    <location>
        <begin position="170"/>
        <end position="179"/>
    </location>
</feature>
<evidence type="ECO:0000256" key="1">
    <source>
        <dbReference type="SAM" id="MobiDB-lite"/>
    </source>
</evidence>
<keyword evidence="2" id="KW-0732">Signal</keyword>
<protein>
    <submittedName>
        <fullName evidence="3">Uncharacterized protein</fullName>
    </submittedName>
</protein>